<gene>
    <name evidence="1" type="ORF">GCM10022406_39760</name>
</gene>
<dbReference type="EMBL" id="BAABDH010000112">
    <property type="protein sequence ID" value="GAA3954140.1"/>
    <property type="molecule type" value="Genomic_DNA"/>
</dbReference>
<organism evidence="1 2">
    <name type="scientific">Hymenobacter algoricola</name>
    <dbReference type="NCBI Taxonomy" id="486267"/>
    <lineage>
        <taxon>Bacteria</taxon>
        <taxon>Pseudomonadati</taxon>
        <taxon>Bacteroidota</taxon>
        <taxon>Cytophagia</taxon>
        <taxon>Cytophagales</taxon>
        <taxon>Hymenobacteraceae</taxon>
        <taxon>Hymenobacter</taxon>
    </lineage>
</organism>
<dbReference type="RefSeq" id="WP_345117744.1">
    <property type="nucleotide sequence ID" value="NZ_BAABDH010000112.1"/>
</dbReference>
<comment type="caution">
    <text evidence="1">The sequence shown here is derived from an EMBL/GenBank/DDBJ whole genome shotgun (WGS) entry which is preliminary data.</text>
</comment>
<evidence type="ECO:0000313" key="2">
    <source>
        <dbReference type="Proteomes" id="UP001499909"/>
    </source>
</evidence>
<proteinExistence type="predicted"/>
<evidence type="ECO:0000313" key="1">
    <source>
        <dbReference type="EMBL" id="GAA3954140.1"/>
    </source>
</evidence>
<reference evidence="2" key="1">
    <citation type="journal article" date="2019" name="Int. J. Syst. Evol. Microbiol.">
        <title>The Global Catalogue of Microorganisms (GCM) 10K type strain sequencing project: providing services to taxonomists for standard genome sequencing and annotation.</title>
        <authorList>
            <consortium name="The Broad Institute Genomics Platform"/>
            <consortium name="The Broad Institute Genome Sequencing Center for Infectious Disease"/>
            <person name="Wu L."/>
            <person name="Ma J."/>
        </authorList>
    </citation>
    <scope>NUCLEOTIDE SEQUENCE [LARGE SCALE GENOMIC DNA]</scope>
    <source>
        <strain evidence="2">JCM 17214</strain>
    </source>
</reference>
<keyword evidence="2" id="KW-1185">Reference proteome</keyword>
<accession>A0ABP7NVB7</accession>
<name>A0ABP7NVB7_9BACT</name>
<sequence>MLALQTLLGRLDLAAGSIGIECLNPYFSFDKVPGTTTYPFQVPMTPDNLIRLNFPHVRAAQGETPAPEPADFYIEELLWRVGSLRYQGCDEDKQQLLYDFVADAADLQAQIEGLTLPTMALGEVPFVTDPFQMAQAPDYALPCVRNTLFYGAKDKNPGYSGILNRYRDGLYAAGPLTPFLRLQPLLRRVLAAVGYAVSGPWFEEEEAQQLVVYSDRRHDPAVAVLQVNRHVPDISPGELLVAVQKLLGLGYDFLPARRELRITSLRYVMADPTYIDRAGATARTTAAANGGYLLKMGLESGDELNKTLDTSWAELRIGAGKTTLDTGAGTLHMVREADPLDPGRLWLVPAVEVPGATTELGLSDESRCGLRLLYDRGLQPASGGDLYPLASSGSETYAGVSCGTEQLHWAGVQGLYAQRHQAWLEFLDRAGEEERTVPFGIADLLTLVPARKEMVGFRKYFWQRISLSVPVNAPLEQARITHRHVRL</sequence>
<protein>
    <submittedName>
        <fullName evidence="1">Uncharacterized protein</fullName>
    </submittedName>
</protein>
<dbReference type="Proteomes" id="UP001499909">
    <property type="component" value="Unassembled WGS sequence"/>
</dbReference>